<sequence length="134" mass="14668">MLNIKKILLGVVCLVVITSIIVGGKYLISVRNYQKTIKELTINNVDLSKIPDGKYIGSYDVNLISAKVSVTVKNHKIENIDLLEHKTDRGKPAEVIPDMVVKAQSLQVDTVSGATNSSKTILKAIENALKPNQK</sequence>
<dbReference type="GO" id="GO:0010181">
    <property type="term" value="F:FMN binding"/>
    <property type="evidence" value="ECO:0007669"/>
    <property type="project" value="InterPro"/>
</dbReference>
<protein>
    <submittedName>
        <fullName evidence="3">FMN-binding protein</fullName>
    </submittedName>
</protein>
<dbReference type="OrthoDB" id="307864at2"/>
<evidence type="ECO:0000313" key="3">
    <source>
        <dbReference type="EMBL" id="AJH00799.1"/>
    </source>
</evidence>
<reference evidence="4" key="1">
    <citation type="submission" date="2014-12" db="EMBL/GenBank/DDBJ databases">
        <title>Genome sequence of Clostridium beijerinckii strain 59B.</title>
        <authorList>
            <person name="Little G.T."/>
            <person name="Minton N.P."/>
        </authorList>
    </citation>
    <scope>NUCLEOTIDE SEQUENCE [LARGE SCALE GENOMIC DNA]</scope>
    <source>
        <strain evidence="4">59B</strain>
    </source>
</reference>
<organism evidence="3 4">
    <name type="scientific">Clostridium beijerinckii</name>
    <name type="common">Clostridium MP</name>
    <dbReference type="NCBI Taxonomy" id="1520"/>
    <lineage>
        <taxon>Bacteria</taxon>
        <taxon>Bacillati</taxon>
        <taxon>Bacillota</taxon>
        <taxon>Clostridia</taxon>
        <taxon>Eubacteriales</taxon>
        <taxon>Clostridiaceae</taxon>
        <taxon>Clostridium</taxon>
    </lineage>
</organism>
<keyword evidence="1" id="KW-0472">Membrane</keyword>
<dbReference type="InterPro" id="IPR007329">
    <property type="entry name" value="FMN-bd"/>
</dbReference>
<evidence type="ECO:0000256" key="1">
    <source>
        <dbReference type="SAM" id="Phobius"/>
    </source>
</evidence>
<dbReference type="Proteomes" id="UP000031866">
    <property type="component" value="Chromosome"/>
</dbReference>
<keyword evidence="1" id="KW-1133">Transmembrane helix</keyword>
<dbReference type="Gene3D" id="3.90.1010.20">
    <property type="match status" value="1"/>
</dbReference>
<feature type="transmembrane region" description="Helical" evidence="1">
    <location>
        <begin position="7"/>
        <end position="28"/>
    </location>
</feature>
<proteinExistence type="predicted"/>
<accession>A0A0B5QV39</accession>
<dbReference type="STRING" id="1520.LF65_04259"/>
<evidence type="ECO:0000259" key="2">
    <source>
        <dbReference type="SMART" id="SM00900"/>
    </source>
</evidence>
<dbReference type="AlphaFoldDB" id="A0A0B5QV39"/>
<feature type="domain" description="FMN-binding" evidence="2">
    <location>
        <begin position="62"/>
        <end position="132"/>
    </location>
</feature>
<dbReference type="GO" id="GO:0016020">
    <property type="term" value="C:membrane"/>
    <property type="evidence" value="ECO:0007669"/>
    <property type="project" value="InterPro"/>
</dbReference>
<dbReference type="KEGG" id="cbei:LF65_04259"/>
<dbReference type="SMART" id="SM00900">
    <property type="entry name" value="FMN_bind"/>
    <property type="match status" value="1"/>
</dbReference>
<keyword evidence="1" id="KW-0812">Transmembrane</keyword>
<dbReference type="EMBL" id="CP010086">
    <property type="protein sequence ID" value="AJH00799.1"/>
    <property type="molecule type" value="Genomic_DNA"/>
</dbReference>
<name>A0A0B5QV39_CLOBE</name>
<gene>
    <name evidence="3" type="ORF">LF65_04259</name>
</gene>
<evidence type="ECO:0000313" key="4">
    <source>
        <dbReference type="Proteomes" id="UP000031866"/>
    </source>
</evidence>
<dbReference type="RefSeq" id="WP_041898744.1">
    <property type="nucleotide sequence ID" value="NZ_CP010086.2"/>
</dbReference>
<dbReference type="Pfam" id="PF04205">
    <property type="entry name" value="FMN_bind"/>
    <property type="match status" value="1"/>
</dbReference>